<evidence type="ECO:0000313" key="5">
    <source>
        <dbReference type="Proteomes" id="UP000006683"/>
    </source>
</evidence>
<proteinExistence type="predicted"/>
<evidence type="ECO:0000259" key="2">
    <source>
        <dbReference type="Pfam" id="PF09967"/>
    </source>
</evidence>
<protein>
    <recommendedName>
        <fullName evidence="6">VWA-like domain-containing protein</fullName>
    </recommendedName>
</protein>
<dbReference type="Proteomes" id="UP000006683">
    <property type="component" value="Chromosome"/>
</dbReference>
<feature type="region of interest" description="Disordered" evidence="1">
    <location>
        <begin position="135"/>
        <end position="170"/>
    </location>
</feature>
<name>E1SN40_FERBD</name>
<evidence type="ECO:0008006" key="6">
    <source>
        <dbReference type="Google" id="ProtNLM"/>
    </source>
</evidence>
<dbReference type="RefSeq" id="WP_013347004.1">
    <property type="nucleotide sequence ID" value="NC_014541.1"/>
</dbReference>
<dbReference type="EMBL" id="CP002209">
    <property type="protein sequence ID" value="ADN77698.1"/>
    <property type="molecule type" value="Genomic_DNA"/>
</dbReference>
<dbReference type="OrthoDB" id="9809382at2"/>
<dbReference type="InterPro" id="IPR025154">
    <property type="entry name" value="Put_metallopeptidase_dom"/>
</dbReference>
<gene>
    <name evidence="4" type="ordered locus">Fbal_3501</name>
</gene>
<dbReference type="eggNOG" id="COG3864">
    <property type="taxonomic scope" value="Bacteria"/>
</dbReference>
<dbReference type="Pfam" id="PF09967">
    <property type="entry name" value="DUF2201"/>
    <property type="match status" value="1"/>
</dbReference>
<evidence type="ECO:0000313" key="4">
    <source>
        <dbReference type="EMBL" id="ADN77698.1"/>
    </source>
</evidence>
<dbReference type="KEGG" id="fbl:Fbal_3501"/>
<evidence type="ECO:0000259" key="3">
    <source>
        <dbReference type="Pfam" id="PF13203"/>
    </source>
</evidence>
<reference evidence="4 5" key="1">
    <citation type="journal article" date="2010" name="Stand. Genomic Sci.">
        <title>Complete genome sequence of Ferrimonas balearica type strain (PAT).</title>
        <authorList>
            <person name="Nolan M."/>
            <person name="Sikorski J."/>
            <person name="Davenport K."/>
            <person name="Lucas S."/>
            <person name="Glavina Del Rio T."/>
            <person name="Tice H."/>
            <person name="Cheng J."/>
            <person name="Goodwin L."/>
            <person name="Pitluck S."/>
            <person name="Liolios K."/>
            <person name="Ivanova N."/>
            <person name="Mavromatis K."/>
            <person name="Ovchinnikova G."/>
            <person name="Pati A."/>
            <person name="Chen A."/>
            <person name="Palaniappan K."/>
            <person name="Land M."/>
            <person name="Hauser L."/>
            <person name="Chang Y."/>
            <person name="Jeffries C."/>
            <person name="Tapia R."/>
            <person name="Brettin T."/>
            <person name="Detter J."/>
            <person name="Han C."/>
            <person name="Yasawong M."/>
            <person name="Rohde M."/>
            <person name="Tindall B."/>
            <person name="Goker M."/>
            <person name="Woyke T."/>
            <person name="Bristow J."/>
            <person name="Eisen J."/>
            <person name="Markowitz V."/>
            <person name="Hugenholtz P."/>
            <person name="Kyrpides N."/>
            <person name="Klenk H."/>
            <person name="Lapidus A."/>
        </authorList>
    </citation>
    <scope>NUCLEOTIDE SEQUENCE [LARGE SCALE GENOMIC DNA]</scope>
    <source>
        <strain evidence="5">DSM 9799 / CCM 4581 / KCTC 23876 / PAT</strain>
    </source>
</reference>
<dbReference type="PANTHER" id="PTHR38730">
    <property type="entry name" value="SLL7028 PROTEIN"/>
    <property type="match status" value="1"/>
</dbReference>
<dbReference type="InterPro" id="IPR036465">
    <property type="entry name" value="vWFA_dom_sf"/>
</dbReference>
<feature type="domain" description="VWA-like" evidence="2">
    <location>
        <begin position="262"/>
        <end position="367"/>
    </location>
</feature>
<accession>E1SN40</accession>
<organism evidence="4 5">
    <name type="scientific">Ferrimonas balearica (strain DSM 9799 / CCM 4581 / KCTC 23876 / PAT)</name>
    <dbReference type="NCBI Taxonomy" id="550540"/>
    <lineage>
        <taxon>Bacteria</taxon>
        <taxon>Pseudomonadati</taxon>
        <taxon>Pseudomonadota</taxon>
        <taxon>Gammaproteobacteria</taxon>
        <taxon>Alteromonadales</taxon>
        <taxon>Ferrimonadaceae</taxon>
        <taxon>Ferrimonas</taxon>
    </lineage>
</organism>
<dbReference type="GeneID" id="67183709"/>
<keyword evidence="5" id="KW-1185">Reference proteome</keyword>
<feature type="compositionally biased region" description="Gly residues" evidence="1">
    <location>
        <begin position="140"/>
        <end position="152"/>
    </location>
</feature>
<dbReference type="PANTHER" id="PTHR38730:SF1">
    <property type="entry name" value="SLL7028 PROTEIN"/>
    <property type="match status" value="1"/>
</dbReference>
<sequence>MLQEPFYGHYLASFHKVILPQDDPNGAPLESAPRGSSDVELRCRPALWAGLSPTQQLGALKHEALHLVFGHPFMRARYADKGRFDRAADLVANQYLSADQLATDALTLERLNLWRETEGLDPLDPHKELAYYYQALPPSGGQGPGAGEGVGPPGHDSWGEFGQQSEAEGSLARQTLDNKLEQAANRMELDSHQRGRGLIPLAILARVQQLLERRRSTLDWRRALRLFANSSRRTSVKNTLRRPSKRYGTTPGTRIIPHQRLLVAVDTSASVNDPQLRAFFDELHHIWRAGAEITVVECDVDIHRDYVYRGIAPTSVSGRGGTDFNAPLAYANKHRFDGIIYFTDGEAPAPTVPPRASLLWLIQGRGSKDDFAHLRSCGRVIPMAALTTD</sequence>
<dbReference type="SUPFAM" id="SSF53300">
    <property type="entry name" value="vWA-like"/>
    <property type="match status" value="1"/>
</dbReference>
<dbReference type="InterPro" id="IPR018698">
    <property type="entry name" value="VWA-like_dom"/>
</dbReference>
<dbReference type="AlphaFoldDB" id="E1SN40"/>
<dbReference type="Pfam" id="PF13203">
    <property type="entry name" value="DUF2201_N"/>
    <property type="match status" value="1"/>
</dbReference>
<dbReference type="HOGENOM" id="CLU_653623_0_0_6"/>
<dbReference type="STRING" id="550540.Fbal_3501"/>
<feature type="domain" description="Putative metallopeptidase" evidence="3">
    <location>
        <begin position="40"/>
        <end position="248"/>
    </location>
</feature>
<evidence type="ECO:0000256" key="1">
    <source>
        <dbReference type="SAM" id="MobiDB-lite"/>
    </source>
</evidence>